<dbReference type="RefSeq" id="WP_012595519.1">
    <property type="nucleotide sequence ID" value="NC_011726.1"/>
</dbReference>
<evidence type="ECO:0000313" key="1">
    <source>
        <dbReference type="EMBL" id="ACK66251.1"/>
    </source>
</evidence>
<keyword evidence="2" id="KW-1185">Reference proteome</keyword>
<dbReference type="HOGENOM" id="CLU_155068_0_0_3"/>
<gene>
    <name evidence="1" type="ordered locus">PCC8801_2224</name>
</gene>
<reference evidence="2" key="1">
    <citation type="journal article" date="2011" name="MBio">
        <title>Novel metabolic attributes of the genus Cyanothece, comprising a group of unicellular nitrogen-fixing Cyanobacteria.</title>
        <authorList>
            <person name="Bandyopadhyay A."/>
            <person name="Elvitigala T."/>
            <person name="Welsh E."/>
            <person name="Stockel J."/>
            <person name="Liberton M."/>
            <person name="Min H."/>
            <person name="Sherman L.A."/>
            <person name="Pakrasi H.B."/>
        </authorList>
    </citation>
    <scope>NUCLEOTIDE SEQUENCE [LARGE SCALE GENOMIC DNA]</scope>
    <source>
        <strain evidence="2">PCC 8801</strain>
    </source>
</reference>
<sequence>MIDPSNVPSVEETEVLSRYVLQNRHFRNDKTPRPELFMPHPYQDLSVTRHRDATENELWQVGQDVAQQIGKTLYGRFDIQAKDCQVKPLIVKAKPVANNPNHADIAGWPPSKQDQKELALKIAASKSISKLISPP</sequence>
<dbReference type="STRING" id="41431.PCC8801_2224"/>
<dbReference type="Proteomes" id="UP000008204">
    <property type="component" value="Chromosome"/>
</dbReference>
<proteinExistence type="predicted"/>
<dbReference type="eggNOG" id="ENOG5033AXM">
    <property type="taxonomic scope" value="Bacteria"/>
</dbReference>
<name>B7K156_RIPO1</name>
<dbReference type="KEGG" id="cyp:PCC8801_2224"/>
<dbReference type="AlphaFoldDB" id="B7K156"/>
<dbReference type="OrthoDB" id="572791at2"/>
<dbReference type="EMBL" id="CP001287">
    <property type="protein sequence ID" value="ACK66251.1"/>
    <property type="molecule type" value="Genomic_DNA"/>
</dbReference>
<accession>B7K156</accession>
<protein>
    <submittedName>
        <fullName evidence="1">Uncharacterized protein</fullName>
    </submittedName>
</protein>
<organism evidence="1 2">
    <name type="scientific">Rippkaea orientalis (strain PCC 8801 / RF-1)</name>
    <name type="common">Cyanothece sp. (strain PCC 8801)</name>
    <dbReference type="NCBI Taxonomy" id="41431"/>
    <lineage>
        <taxon>Bacteria</taxon>
        <taxon>Bacillati</taxon>
        <taxon>Cyanobacteriota</taxon>
        <taxon>Cyanophyceae</taxon>
        <taxon>Oscillatoriophycideae</taxon>
        <taxon>Chroococcales</taxon>
        <taxon>Aphanothecaceae</taxon>
        <taxon>Rippkaea</taxon>
        <taxon>Rippkaea orientalis</taxon>
    </lineage>
</organism>
<evidence type="ECO:0000313" key="2">
    <source>
        <dbReference type="Proteomes" id="UP000008204"/>
    </source>
</evidence>